<sequence>MDEIPTVTLDRLTLIDAHYQYELICDNDNARPSGCLLLFGCESGNNLITIERCMNVPLKLNYVDDFNATFEYDSSQVDTRISLLYVTNPQLKPLGIMVFNDKFYDYTKMVEKLKAEKKDIKCLFAYEPQAGNCEKHKLYCYMMEGKQREIKFMRIDFQLQNINIALGKGSTEAKSTETVTDEEEFADEKEKITKLITKLDRIIKYLESLPNNDSKILRKVSMLVMQLKRQPTEDIEEEIMNKESEINALNIACEQWEIGTSRYFEDSI</sequence>
<dbReference type="OrthoDB" id="4033014at2759"/>
<reference evidence="1 2" key="1">
    <citation type="journal article" date="2011" name="Proc. Natl. Acad. Sci. U.S.A.">
        <title>Evolutionary erosion of yeast sex chromosomes by mating-type switching accidents.</title>
        <authorList>
            <person name="Gordon J.L."/>
            <person name="Armisen D."/>
            <person name="Proux-Wera E."/>
            <person name="Oheigeartaigh S.S."/>
            <person name="Byrne K.P."/>
            <person name="Wolfe K.H."/>
        </authorList>
    </citation>
    <scope>NUCLEOTIDE SEQUENCE [LARGE SCALE GENOMIC DNA]</scope>
    <source>
        <strain evidence="2">ATCC 10662 / CBS 1146 / NBRC 0425 / NCYC 2629 / NRRL Y-866</strain>
    </source>
</reference>
<dbReference type="HOGENOM" id="CLU_065861_0_0_1"/>
<gene>
    <name evidence="1" type="primary">TDEL0B06630</name>
    <name evidence="1" type="ORF">TDEL_0B06630</name>
</gene>
<dbReference type="eggNOG" id="ENOG502S3UY">
    <property type="taxonomic scope" value="Eukaryota"/>
</dbReference>
<name>G8ZQ98_TORDE</name>
<keyword evidence="2" id="KW-1185">Reference proteome</keyword>
<dbReference type="InParanoid" id="G8ZQ98"/>
<evidence type="ECO:0000313" key="1">
    <source>
        <dbReference type="EMBL" id="CCE90792.1"/>
    </source>
</evidence>
<evidence type="ECO:0000313" key="2">
    <source>
        <dbReference type="Proteomes" id="UP000005627"/>
    </source>
</evidence>
<dbReference type="EMBL" id="HE616743">
    <property type="protein sequence ID" value="CCE90792.1"/>
    <property type="molecule type" value="Genomic_DNA"/>
</dbReference>
<accession>G8ZQ98</accession>
<dbReference type="GeneID" id="11505108"/>
<dbReference type="AlphaFoldDB" id="G8ZQ98"/>
<dbReference type="Proteomes" id="UP000005627">
    <property type="component" value="Chromosome 2"/>
</dbReference>
<protein>
    <submittedName>
        <fullName evidence="1">Uncharacterized protein</fullName>
    </submittedName>
</protein>
<dbReference type="RefSeq" id="XP_003680003.1">
    <property type="nucleotide sequence ID" value="XM_003679955.1"/>
</dbReference>
<organism evidence="1 2">
    <name type="scientific">Torulaspora delbrueckii</name>
    <name type="common">Yeast</name>
    <name type="synonym">Candida colliculosa</name>
    <dbReference type="NCBI Taxonomy" id="4950"/>
    <lineage>
        <taxon>Eukaryota</taxon>
        <taxon>Fungi</taxon>
        <taxon>Dikarya</taxon>
        <taxon>Ascomycota</taxon>
        <taxon>Saccharomycotina</taxon>
        <taxon>Saccharomycetes</taxon>
        <taxon>Saccharomycetales</taxon>
        <taxon>Saccharomycetaceae</taxon>
        <taxon>Torulaspora</taxon>
    </lineage>
</organism>
<proteinExistence type="predicted"/>
<dbReference type="FunCoup" id="G8ZQ98">
    <property type="interactions" value="71"/>
</dbReference>
<dbReference type="KEGG" id="tdl:TDEL_0B06630"/>